<dbReference type="Proteomes" id="UP000318017">
    <property type="component" value="Chromosome"/>
</dbReference>
<dbReference type="KEGG" id="ahel:Q31a_05500"/>
<gene>
    <name evidence="3" type="ORF">Q31a_05500</name>
    <name evidence="4" type="ORF">Q31a_11930</name>
    <name evidence="5" type="ORF">Q31a_51320</name>
</gene>
<feature type="domain" description="Transposase IS801/IS1294" evidence="1">
    <location>
        <begin position="100"/>
        <end position="298"/>
    </location>
</feature>
<name>A0A518G110_9BACT</name>
<protein>
    <submittedName>
        <fullName evidence="3">Transposase</fullName>
    </submittedName>
</protein>
<evidence type="ECO:0000313" key="3">
    <source>
        <dbReference type="EMBL" id="QDV22266.1"/>
    </source>
</evidence>
<evidence type="ECO:0000313" key="5">
    <source>
        <dbReference type="EMBL" id="QDV26753.1"/>
    </source>
</evidence>
<evidence type="ECO:0000313" key="6">
    <source>
        <dbReference type="Proteomes" id="UP000318017"/>
    </source>
</evidence>
<dbReference type="EMBL" id="CP036298">
    <property type="protein sequence ID" value="QDV22900.1"/>
    <property type="molecule type" value="Genomic_DNA"/>
</dbReference>
<evidence type="ECO:0000313" key="4">
    <source>
        <dbReference type="EMBL" id="QDV22900.1"/>
    </source>
</evidence>
<dbReference type="GO" id="GO:0006313">
    <property type="term" value="P:DNA transposition"/>
    <property type="evidence" value="ECO:0007669"/>
    <property type="project" value="InterPro"/>
</dbReference>
<dbReference type="InterPro" id="IPR007069">
    <property type="entry name" value="Transposase_32"/>
</dbReference>
<dbReference type="GO" id="GO:0003677">
    <property type="term" value="F:DNA binding"/>
    <property type="evidence" value="ECO:0007669"/>
    <property type="project" value="InterPro"/>
</dbReference>
<keyword evidence="6" id="KW-1185">Reference proteome</keyword>
<evidence type="ECO:0000259" key="1">
    <source>
        <dbReference type="Pfam" id="PF04986"/>
    </source>
</evidence>
<dbReference type="Pfam" id="PF14319">
    <property type="entry name" value="Zn_Tnp_IS91"/>
    <property type="match status" value="1"/>
</dbReference>
<dbReference type="PANTHER" id="PTHR37023">
    <property type="entry name" value="TRANSPOSASE"/>
    <property type="match status" value="1"/>
</dbReference>
<organism evidence="3 6">
    <name type="scientific">Aureliella helgolandensis</name>
    <dbReference type="NCBI Taxonomy" id="2527968"/>
    <lineage>
        <taxon>Bacteria</taxon>
        <taxon>Pseudomonadati</taxon>
        <taxon>Planctomycetota</taxon>
        <taxon>Planctomycetia</taxon>
        <taxon>Pirellulales</taxon>
        <taxon>Pirellulaceae</taxon>
        <taxon>Aureliella</taxon>
    </lineage>
</organism>
<dbReference type="PANTHER" id="PTHR37023:SF1">
    <property type="entry name" value="ISSOD25 TRANSPOSASE TNPA_ISSOD25"/>
    <property type="match status" value="1"/>
</dbReference>
<dbReference type="EMBL" id="CP036298">
    <property type="protein sequence ID" value="QDV26753.1"/>
    <property type="molecule type" value="Genomic_DNA"/>
</dbReference>
<dbReference type="EMBL" id="CP036298">
    <property type="protein sequence ID" value="QDV22266.1"/>
    <property type="molecule type" value="Genomic_DNA"/>
</dbReference>
<proteinExistence type="predicted"/>
<dbReference type="InterPro" id="IPR026889">
    <property type="entry name" value="Zn_Tnp"/>
</dbReference>
<dbReference type="KEGG" id="ahel:Q31a_11930"/>
<feature type="domain" description="Transposase zinc-binding" evidence="2">
    <location>
        <begin position="1"/>
        <end position="58"/>
    </location>
</feature>
<accession>A0A518G110</accession>
<dbReference type="Pfam" id="PF04986">
    <property type="entry name" value="Y2_Tnp"/>
    <property type="match status" value="1"/>
</dbReference>
<dbReference type="KEGG" id="ahel:Q31a_51320"/>
<dbReference type="AlphaFoldDB" id="A0A518G110"/>
<evidence type="ECO:0000259" key="2">
    <source>
        <dbReference type="Pfam" id="PF14319"/>
    </source>
</evidence>
<sequence>MGGRTYACNQCQTKISLYNSCADRHCPQCSGARRADWLDRAAELLLPDVTYFQVVFTLPDKLSPLILGNRRKLYRTLMHTAWEALKECIETKLGMQASAMMVLHTWNQRLGHHPHVHLLVPGSGPSLDGRRWIECRQTKPTGNSPAKPTLVDNKELSREFSERFLRKLKSLHRRGKLDLEEELAGLQEPLAWAKFTDTLLAHDWCVFIERPPTSKSSPEHVLKYLARYMTGGPISDRRLVSCDNDIVTFMARNKDKHSSASQVSEKLSGVEFIRCWSLHILPKGFTKSRCFGGYSSARRTAFIALCKQLHPLAVTEQCDPQVNDAITETQDIPTERCCAKCQQPMQLLSETRRPSWRDLFYGPNHHSWFES</sequence>
<reference evidence="3 6" key="1">
    <citation type="submission" date="2019-02" db="EMBL/GenBank/DDBJ databases">
        <title>Deep-cultivation of Planctomycetes and their phenomic and genomic characterization uncovers novel biology.</title>
        <authorList>
            <person name="Wiegand S."/>
            <person name="Jogler M."/>
            <person name="Boedeker C."/>
            <person name="Pinto D."/>
            <person name="Vollmers J."/>
            <person name="Rivas-Marin E."/>
            <person name="Kohn T."/>
            <person name="Peeters S.H."/>
            <person name="Heuer A."/>
            <person name="Rast P."/>
            <person name="Oberbeckmann S."/>
            <person name="Bunk B."/>
            <person name="Jeske O."/>
            <person name="Meyerdierks A."/>
            <person name="Storesund J.E."/>
            <person name="Kallscheuer N."/>
            <person name="Luecker S."/>
            <person name="Lage O.M."/>
            <person name="Pohl T."/>
            <person name="Merkel B.J."/>
            <person name="Hornburger P."/>
            <person name="Mueller R.-W."/>
            <person name="Bruemmer F."/>
            <person name="Labrenz M."/>
            <person name="Spormann A.M."/>
            <person name="Op den Camp H."/>
            <person name="Overmann J."/>
            <person name="Amann R."/>
            <person name="Jetten M.S.M."/>
            <person name="Mascher T."/>
            <person name="Medema M.H."/>
            <person name="Devos D.P."/>
            <person name="Kaster A.-K."/>
            <person name="Ovreas L."/>
            <person name="Rohde M."/>
            <person name="Galperin M.Y."/>
            <person name="Jogler C."/>
        </authorList>
    </citation>
    <scope>NUCLEOTIDE SEQUENCE [LARGE SCALE GENOMIC DNA]</scope>
    <source>
        <strain evidence="3 6">Q31a</strain>
    </source>
</reference>
<dbReference type="GO" id="GO:0004803">
    <property type="term" value="F:transposase activity"/>
    <property type="evidence" value="ECO:0007669"/>
    <property type="project" value="InterPro"/>
</dbReference>